<feature type="transmembrane region" description="Helical" evidence="6">
    <location>
        <begin position="677"/>
        <end position="699"/>
    </location>
</feature>
<feature type="domain" description="ABC3 transporter permease C-terminal" evidence="7">
    <location>
        <begin position="194"/>
        <end position="308"/>
    </location>
</feature>
<feature type="transmembrane region" description="Helical" evidence="6">
    <location>
        <begin position="621"/>
        <end position="642"/>
    </location>
</feature>
<feature type="transmembrane region" description="Helical" evidence="6">
    <location>
        <begin position="234"/>
        <end position="258"/>
    </location>
</feature>
<evidence type="ECO:0000256" key="6">
    <source>
        <dbReference type="SAM" id="Phobius"/>
    </source>
</evidence>
<evidence type="ECO:0000313" key="9">
    <source>
        <dbReference type="Proteomes" id="UP000597656"/>
    </source>
</evidence>
<feature type="transmembrane region" description="Helical" evidence="6">
    <location>
        <begin position="405"/>
        <end position="426"/>
    </location>
</feature>
<dbReference type="InterPro" id="IPR003838">
    <property type="entry name" value="ABC3_permease_C"/>
</dbReference>
<organism evidence="8 9">
    <name type="scientific">Lentzea pudingi</name>
    <dbReference type="NCBI Taxonomy" id="1789439"/>
    <lineage>
        <taxon>Bacteria</taxon>
        <taxon>Bacillati</taxon>
        <taxon>Actinomycetota</taxon>
        <taxon>Actinomycetes</taxon>
        <taxon>Pseudonocardiales</taxon>
        <taxon>Pseudonocardiaceae</taxon>
        <taxon>Lentzea</taxon>
    </lineage>
</organism>
<name>A0ABQ2IQ19_9PSEU</name>
<dbReference type="InterPro" id="IPR038766">
    <property type="entry name" value="Membrane_comp_ABC_pdt"/>
</dbReference>
<protein>
    <submittedName>
        <fullName evidence="8">Membrane protein</fullName>
    </submittedName>
</protein>
<feature type="transmembrane region" description="Helical" evidence="6">
    <location>
        <begin position="326"/>
        <end position="348"/>
    </location>
</feature>
<evidence type="ECO:0000256" key="3">
    <source>
        <dbReference type="ARBA" id="ARBA00022692"/>
    </source>
</evidence>
<keyword evidence="2" id="KW-1003">Cell membrane</keyword>
<evidence type="ECO:0000256" key="4">
    <source>
        <dbReference type="ARBA" id="ARBA00022989"/>
    </source>
</evidence>
<reference evidence="9" key="1">
    <citation type="journal article" date="2019" name="Int. J. Syst. Evol. Microbiol.">
        <title>The Global Catalogue of Microorganisms (GCM) 10K type strain sequencing project: providing services to taxonomists for standard genome sequencing and annotation.</title>
        <authorList>
            <consortium name="The Broad Institute Genomics Platform"/>
            <consortium name="The Broad Institute Genome Sequencing Center for Infectious Disease"/>
            <person name="Wu L."/>
            <person name="Ma J."/>
        </authorList>
    </citation>
    <scope>NUCLEOTIDE SEQUENCE [LARGE SCALE GENOMIC DNA]</scope>
    <source>
        <strain evidence="9">CGMCC 4.7319</strain>
    </source>
</reference>
<evidence type="ECO:0000256" key="1">
    <source>
        <dbReference type="ARBA" id="ARBA00004651"/>
    </source>
</evidence>
<dbReference type="PANTHER" id="PTHR30287">
    <property type="entry name" value="MEMBRANE COMPONENT OF PREDICTED ABC SUPERFAMILY METABOLITE UPTAKE TRANSPORTER"/>
    <property type="match status" value="1"/>
</dbReference>
<evidence type="ECO:0000256" key="5">
    <source>
        <dbReference type="ARBA" id="ARBA00023136"/>
    </source>
</evidence>
<feature type="transmembrane region" description="Helical" evidence="6">
    <location>
        <begin position="26"/>
        <end position="46"/>
    </location>
</feature>
<sequence length="744" mass="78707">MTQVISDLLLGVRLAVGGSRKSWGRLVLQGVGIGLCVAVLLLAAAIPNALKVRDDRTDSLNEVAEGTGPAPLLMEEMYVHFRSLDIPGNYVNVRAENAPVPPGLERLPGDGEIVVSPALAELLASPDAGLLGPRFPQRVIGTISQAGLVGPRDLLFYAGDTTIAEREGNRVYAFGQTYERRGLDPVLWMLSLVGIVVLLFPVLVFVGVATRLAAAQRDRRLAALRLVGAAASRVRLIASGETLVGALAGLVFGIGFFFAARPLADDISIAEVAIYPADLLPTPELAALVLVAVPALAVLTSLFAMRRTIIEPLGVVRHQKPVRRRLWWRLVPPVAGIALLVSQAGAIGEKDSRFQFYVIAGVVLLMLSIPVLLPWLVEWVVNWMRGATPALQLAVRRLQLDAGTAARVVGGVAVVLAGTVTLQVLIASVEKDVIDEEKRDLVHNFVALTPKGEFDMAAMKDAVAAGNGVRAVHVLDRTSAKLPDGSTTRVSVGTCSALKAQADVKGCTDGKAYLVRFSRGAAGAESGEVLMVGGRSAWTVPRLEEVPGISPGLFLTPAAAEGLDLSEGMPQFQAELDLAVPDAAEHMRNAIAPYSWRVHAYFYGQDDTAEVELVFGAVRQVLIAGSMLTLLLAGASLLVMALEQVRERRRSLAVMAASGVPRGILARSLLWQNGVPLVLSTAIAVGTGVLLGVMVTRVFNAEVAYDWQGTATLAGASVVLVLAVTALTLPSLRRATGALGLRTE</sequence>
<keyword evidence="3 6" id="KW-0812">Transmembrane</keyword>
<feature type="transmembrane region" description="Helical" evidence="6">
    <location>
        <begin position="285"/>
        <end position="305"/>
    </location>
</feature>
<dbReference type="PANTHER" id="PTHR30287:SF1">
    <property type="entry name" value="INNER MEMBRANE PROTEIN"/>
    <property type="match status" value="1"/>
</dbReference>
<comment type="caution">
    <text evidence="8">The sequence shown here is derived from an EMBL/GenBank/DDBJ whole genome shotgun (WGS) entry which is preliminary data.</text>
</comment>
<dbReference type="EMBL" id="BMNC01000014">
    <property type="protein sequence ID" value="GGN18264.1"/>
    <property type="molecule type" value="Genomic_DNA"/>
</dbReference>
<evidence type="ECO:0000259" key="7">
    <source>
        <dbReference type="Pfam" id="PF02687"/>
    </source>
</evidence>
<keyword evidence="9" id="KW-1185">Reference proteome</keyword>
<evidence type="ECO:0000256" key="2">
    <source>
        <dbReference type="ARBA" id="ARBA00022475"/>
    </source>
</evidence>
<feature type="transmembrane region" description="Helical" evidence="6">
    <location>
        <begin position="711"/>
        <end position="732"/>
    </location>
</feature>
<feature type="transmembrane region" description="Helical" evidence="6">
    <location>
        <begin position="186"/>
        <end position="213"/>
    </location>
</feature>
<dbReference type="RefSeq" id="WP_189159065.1">
    <property type="nucleotide sequence ID" value="NZ_BMNC01000014.1"/>
</dbReference>
<comment type="subcellular location">
    <subcellularLocation>
        <location evidence="1">Cell membrane</location>
        <topology evidence="1">Multi-pass membrane protein</topology>
    </subcellularLocation>
</comment>
<proteinExistence type="predicted"/>
<feature type="domain" description="ABC3 transporter permease C-terminal" evidence="7">
    <location>
        <begin position="626"/>
        <end position="734"/>
    </location>
</feature>
<evidence type="ECO:0000313" key="8">
    <source>
        <dbReference type="EMBL" id="GGN18264.1"/>
    </source>
</evidence>
<dbReference type="Pfam" id="PF02687">
    <property type="entry name" value="FtsX"/>
    <property type="match status" value="2"/>
</dbReference>
<keyword evidence="5 6" id="KW-0472">Membrane</keyword>
<dbReference type="Proteomes" id="UP000597656">
    <property type="component" value="Unassembled WGS sequence"/>
</dbReference>
<feature type="transmembrane region" description="Helical" evidence="6">
    <location>
        <begin position="354"/>
        <end position="377"/>
    </location>
</feature>
<keyword evidence="4 6" id="KW-1133">Transmembrane helix</keyword>
<gene>
    <name evidence="8" type="ORF">GCM10011609_69090</name>
</gene>
<accession>A0ABQ2IQ19</accession>